<name>A0A1F2USM9_9ACTN</name>
<comment type="caution">
    <text evidence="12">The sequence shown here is derived from an EMBL/GenBank/DDBJ whole genome shotgun (WGS) entry which is preliminary data.</text>
</comment>
<evidence type="ECO:0000256" key="8">
    <source>
        <dbReference type="ARBA" id="ARBA00040894"/>
    </source>
</evidence>
<dbReference type="PANTHER" id="PTHR48090:SF10">
    <property type="entry name" value="GLUCOSYL-3-PHOSPHOGLYCERATE SYNTHASE"/>
    <property type="match status" value="1"/>
</dbReference>
<evidence type="ECO:0000256" key="6">
    <source>
        <dbReference type="ARBA" id="ARBA00022842"/>
    </source>
</evidence>
<evidence type="ECO:0000256" key="7">
    <source>
        <dbReference type="ARBA" id="ARBA00039022"/>
    </source>
</evidence>
<dbReference type="EMBL" id="MELI01000053">
    <property type="protein sequence ID" value="OFW34105.1"/>
    <property type="molecule type" value="Genomic_DNA"/>
</dbReference>
<dbReference type="InterPro" id="IPR050256">
    <property type="entry name" value="Glycosyltransferase_2"/>
</dbReference>
<keyword evidence="5" id="KW-0808">Transferase</keyword>
<proteinExistence type="inferred from homology"/>
<organism evidence="12 13">
    <name type="scientific">Candidatus Aquicultor primus</name>
    <dbReference type="NCBI Taxonomy" id="1797195"/>
    <lineage>
        <taxon>Bacteria</taxon>
        <taxon>Bacillati</taxon>
        <taxon>Actinomycetota</taxon>
        <taxon>Candidatus Aquicultoria</taxon>
        <taxon>Candidatus Aquicultorales</taxon>
        <taxon>Candidatus Aquicultoraceae</taxon>
        <taxon>Candidatus Aquicultor</taxon>
    </lineage>
</organism>
<evidence type="ECO:0000256" key="9">
    <source>
        <dbReference type="ARBA" id="ARBA00048689"/>
    </source>
</evidence>
<evidence type="ECO:0000256" key="1">
    <source>
        <dbReference type="ARBA" id="ARBA00001936"/>
    </source>
</evidence>
<dbReference type="EC" id="2.4.1.266" evidence="7"/>
<dbReference type="Proteomes" id="UP000178086">
    <property type="component" value="Unassembled WGS sequence"/>
</dbReference>
<dbReference type="SUPFAM" id="SSF53448">
    <property type="entry name" value="Nucleotide-diphospho-sugar transferases"/>
    <property type="match status" value="1"/>
</dbReference>
<reference evidence="12 13" key="1">
    <citation type="journal article" date="2016" name="Nat. Commun.">
        <title>Thousands of microbial genomes shed light on interconnected biogeochemical processes in an aquifer system.</title>
        <authorList>
            <person name="Anantharaman K."/>
            <person name="Brown C.T."/>
            <person name="Hug L.A."/>
            <person name="Sharon I."/>
            <person name="Castelle C.J."/>
            <person name="Probst A.J."/>
            <person name="Thomas B.C."/>
            <person name="Singh A."/>
            <person name="Wilkins M.J."/>
            <person name="Karaoz U."/>
            <person name="Brodie E.L."/>
            <person name="Williams K.H."/>
            <person name="Hubbard S.S."/>
            <person name="Banfield J.F."/>
        </authorList>
    </citation>
    <scope>NUCLEOTIDE SEQUENCE [LARGE SCALE GENOMIC DNA]</scope>
</reference>
<keyword evidence="6" id="KW-0460">Magnesium</keyword>
<evidence type="ECO:0000313" key="13">
    <source>
        <dbReference type="Proteomes" id="UP000178086"/>
    </source>
</evidence>
<keyword evidence="4" id="KW-0328">Glycosyltransferase</keyword>
<comment type="similarity">
    <text evidence="3">Belongs to the glycosyltransferase 2 family.</text>
</comment>
<comment type="catalytic activity">
    <reaction evidence="9">
        <text>(2R)-3-phosphoglycerate + UDP-alpha-D-glucose = (2R)-2-O-(alpha-D-glucopyranosyl)-3-phospho-glycerate + UDP + H(+)</text>
        <dbReference type="Rhea" id="RHEA:31319"/>
        <dbReference type="ChEBI" id="CHEBI:15378"/>
        <dbReference type="ChEBI" id="CHEBI:58223"/>
        <dbReference type="ChEBI" id="CHEBI:58272"/>
        <dbReference type="ChEBI" id="CHEBI:58885"/>
        <dbReference type="ChEBI" id="CHEBI:62600"/>
        <dbReference type="EC" id="2.4.1.266"/>
    </reaction>
    <physiologicalReaction direction="left-to-right" evidence="9">
        <dbReference type="Rhea" id="RHEA:31320"/>
    </physiologicalReaction>
</comment>
<comment type="catalytic activity">
    <reaction evidence="10">
        <text>an NDP-alpha-D-glucose + (2R)-3-phosphoglycerate = (2R)-2-O-(alpha-D-glucopyranosyl)-3-phospho-glycerate + a ribonucleoside 5'-diphosphate + H(+)</text>
        <dbReference type="Rhea" id="RHEA:47244"/>
        <dbReference type="ChEBI" id="CHEBI:15378"/>
        <dbReference type="ChEBI" id="CHEBI:57930"/>
        <dbReference type="ChEBI" id="CHEBI:58272"/>
        <dbReference type="ChEBI" id="CHEBI:62600"/>
        <dbReference type="ChEBI" id="CHEBI:76533"/>
        <dbReference type="EC" id="2.4.1.266"/>
    </reaction>
    <physiologicalReaction direction="left-to-right" evidence="10">
        <dbReference type="Rhea" id="RHEA:47245"/>
    </physiologicalReaction>
</comment>
<dbReference type="InterPro" id="IPR001173">
    <property type="entry name" value="Glyco_trans_2-like"/>
</dbReference>
<dbReference type="Pfam" id="PF00535">
    <property type="entry name" value="Glycos_transf_2"/>
    <property type="match status" value="1"/>
</dbReference>
<evidence type="ECO:0000256" key="2">
    <source>
        <dbReference type="ARBA" id="ARBA00001946"/>
    </source>
</evidence>
<dbReference type="AlphaFoldDB" id="A0A1F2USM9"/>
<gene>
    <name evidence="12" type="ORF">A2074_07915</name>
</gene>
<protein>
    <recommendedName>
        <fullName evidence="8">Glucosyl-3-phosphoglycerate synthase</fullName>
        <ecNumber evidence="7">2.4.1.266</ecNumber>
    </recommendedName>
</protein>
<evidence type="ECO:0000256" key="4">
    <source>
        <dbReference type="ARBA" id="ARBA00022676"/>
    </source>
</evidence>
<dbReference type="InterPro" id="IPR029044">
    <property type="entry name" value="Nucleotide-diphossugar_trans"/>
</dbReference>
<feature type="domain" description="Glycosyltransferase 2-like" evidence="11">
    <location>
        <begin position="10"/>
        <end position="122"/>
    </location>
</feature>
<evidence type="ECO:0000259" key="11">
    <source>
        <dbReference type="Pfam" id="PF00535"/>
    </source>
</evidence>
<dbReference type="GO" id="GO:0016757">
    <property type="term" value="F:glycosyltransferase activity"/>
    <property type="evidence" value="ECO:0007669"/>
    <property type="project" value="UniProtKB-KW"/>
</dbReference>
<comment type="cofactor">
    <cofactor evidence="2">
        <name>Mg(2+)</name>
        <dbReference type="ChEBI" id="CHEBI:18420"/>
    </cofactor>
</comment>
<dbReference type="Gene3D" id="3.90.550.10">
    <property type="entry name" value="Spore Coat Polysaccharide Biosynthesis Protein SpsA, Chain A"/>
    <property type="match status" value="1"/>
</dbReference>
<evidence type="ECO:0000313" key="12">
    <source>
        <dbReference type="EMBL" id="OFW34105.1"/>
    </source>
</evidence>
<dbReference type="PANTHER" id="PTHR48090">
    <property type="entry name" value="UNDECAPRENYL-PHOSPHATE 4-DEOXY-4-FORMAMIDO-L-ARABINOSE TRANSFERASE-RELATED"/>
    <property type="match status" value="1"/>
</dbReference>
<accession>A0A1F2USM9</accession>
<evidence type="ECO:0000256" key="3">
    <source>
        <dbReference type="ARBA" id="ARBA00006739"/>
    </source>
</evidence>
<evidence type="ECO:0000256" key="5">
    <source>
        <dbReference type="ARBA" id="ARBA00022679"/>
    </source>
</evidence>
<evidence type="ECO:0000256" key="10">
    <source>
        <dbReference type="ARBA" id="ARBA00048997"/>
    </source>
</evidence>
<comment type="cofactor">
    <cofactor evidence="1">
        <name>Mn(2+)</name>
        <dbReference type="ChEBI" id="CHEBI:29035"/>
    </cofactor>
</comment>
<sequence length="219" mass="24028">MPTNRKSVAVIVPAFNEERHIGNVLNILKNVDVVDEIIVVSDGSKDRTADVARGFGVQVIERTVNGGKGAAMQAGIETTDADIVAFIDADLIGITREHIENMIIPLIQDDELYMTVGRFTSGRISTDLAQAMVPFISGQRAVKREFLKGLPDLKATGFGVEIVITQHAKQNKFKVREVLIPEATQVTKEEKLGMRRGLKARMKMYGDIAKHIVTKSKSG</sequence>